<sequence length="68" mass="7874">MKTNIDIDEELIQEAMKLTGITTKKAALESALQQMVSLKKQERLRELKGKLKWEGNLDELREGRDFGR</sequence>
<accession>A0ABN1N2L0</accession>
<dbReference type="Pfam" id="PF09957">
    <property type="entry name" value="VapB_antitoxin"/>
    <property type="match status" value="1"/>
</dbReference>
<evidence type="ECO:0000313" key="2">
    <source>
        <dbReference type="Proteomes" id="UP001500469"/>
    </source>
</evidence>
<dbReference type="Proteomes" id="UP001500469">
    <property type="component" value="Unassembled WGS sequence"/>
</dbReference>
<gene>
    <name evidence="1" type="ORF">GCM10009119_28420</name>
</gene>
<organism evidence="1 2">
    <name type="scientific">Algoriphagus jejuensis</name>
    <dbReference type="NCBI Taxonomy" id="419934"/>
    <lineage>
        <taxon>Bacteria</taxon>
        <taxon>Pseudomonadati</taxon>
        <taxon>Bacteroidota</taxon>
        <taxon>Cytophagia</taxon>
        <taxon>Cytophagales</taxon>
        <taxon>Cyclobacteriaceae</taxon>
        <taxon>Algoriphagus</taxon>
    </lineage>
</organism>
<dbReference type="RefSeq" id="WP_343852724.1">
    <property type="nucleotide sequence ID" value="NZ_BAAAFI010000036.1"/>
</dbReference>
<keyword evidence="2" id="KW-1185">Reference proteome</keyword>
<reference evidence="1 2" key="1">
    <citation type="journal article" date="2019" name="Int. J. Syst. Evol. Microbiol.">
        <title>The Global Catalogue of Microorganisms (GCM) 10K type strain sequencing project: providing services to taxonomists for standard genome sequencing and annotation.</title>
        <authorList>
            <consortium name="The Broad Institute Genomics Platform"/>
            <consortium name="The Broad Institute Genome Sequencing Center for Infectious Disease"/>
            <person name="Wu L."/>
            <person name="Ma J."/>
        </authorList>
    </citation>
    <scope>NUCLEOTIDE SEQUENCE [LARGE SCALE GENOMIC DNA]</scope>
    <source>
        <strain evidence="1 2">JCM 16112</strain>
    </source>
</reference>
<proteinExistence type="predicted"/>
<evidence type="ECO:0000313" key="1">
    <source>
        <dbReference type="EMBL" id="GAA0879873.1"/>
    </source>
</evidence>
<dbReference type="EMBL" id="BAAAFI010000036">
    <property type="protein sequence ID" value="GAA0879873.1"/>
    <property type="molecule type" value="Genomic_DNA"/>
</dbReference>
<comment type="caution">
    <text evidence="1">The sequence shown here is derived from an EMBL/GenBank/DDBJ whole genome shotgun (WGS) entry which is preliminary data.</text>
</comment>
<name>A0ABN1N2L0_9BACT</name>
<dbReference type="InterPro" id="IPR019239">
    <property type="entry name" value="VapB_antitoxin"/>
</dbReference>
<protein>
    <submittedName>
        <fullName evidence="1">Type II toxin-antitoxin system VapB family antitoxin</fullName>
    </submittedName>
</protein>